<reference evidence="3 4" key="1">
    <citation type="journal article" date="2020" name="Nature">
        <title>Bacterial chemolithoautotrophy via manganese oxidation.</title>
        <authorList>
            <person name="Yu H."/>
            <person name="Leadbetter J.R."/>
        </authorList>
    </citation>
    <scope>NUCLEOTIDE SEQUENCE [LARGE SCALE GENOMIC DNA]</scope>
    <source>
        <strain evidence="3 4">Mn-1</strain>
    </source>
</reference>
<evidence type="ECO:0000313" key="4">
    <source>
        <dbReference type="Proteomes" id="UP000534783"/>
    </source>
</evidence>
<gene>
    <name evidence="3" type="ORF">MNODULE_07275</name>
</gene>
<evidence type="ECO:0000256" key="1">
    <source>
        <dbReference type="ARBA" id="ARBA00009600"/>
    </source>
</evidence>
<keyword evidence="2" id="KW-0732">Signal</keyword>
<comment type="similarity">
    <text evidence="1">Belongs to the UPF0301 (AlgH) family.</text>
</comment>
<dbReference type="RefSeq" id="WP_168058777.1">
    <property type="nucleotide sequence ID" value="NZ_VTOW01000001.1"/>
</dbReference>
<dbReference type="PANTHER" id="PTHR30327">
    <property type="entry name" value="UNCHARACTERIZED PROTEIN YQGE"/>
    <property type="match status" value="1"/>
</dbReference>
<comment type="caution">
    <text evidence="3">The sequence shown here is derived from an EMBL/GenBank/DDBJ whole genome shotgun (WGS) entry which is preliminary data.</text>
</comment>
<sequence length="232" mass="25840">MSSWYRMISLSLLLSTLFVTATPPSLLAARQQTKIKKGVFLVADLRLLDPNFSKTVVLITQHGPGGSVGVVINRPTRTPLSRAFPEIEKFEKRPDTLFIGGPVQREVTILLLRTEKPPEAAVPVFEKVYVAPPVETLTDLLLHDDSKDPFRVYSGYAGWAPGQLQGEIDRGDWRILPGDADLVFQEETASIWEEMFRRSSQQWVNCRGDACVGVPQKPAFWGEYVAPALSSD</sequence>
<dbReference type="Gene3D" id="3.40.1740.10">
    <property type="entry name" value="VC0467-like"/>
    <property type="match status" value="1"/>
</dbReference>
<dbReference type="AlphaFoldDB" id="A0A7X6IAJ2"/>
<accession>A0A7X6IAJ2</accession>
<proteinExistence type="inferred from homology"/>
<name>A0A7X6IAJ2_9BACT</name>
<dbReference type="Proteomes" id="UP000534783">
    <property type="component" value="Unassembled WGS sequence"/>
</dbReference>
<organism evidence="3 4">
    <name type="scientific">Candidatus Manganitrophus noduliformans</name>
    <dbReference type="NCBI Taxonomy" id="2606439"/>
    <lineage>
        <taxon>Bacteria</taxon>
        <taxon>Pseudomonadati</taxon>
        <taxon>Nitrospirota</taxon>
        <taxon>Nitrospiria</taxon>
        <taxon>Candidatus Troglogloeales</taxon>
        <taxon>Candidatus Manganitrophaceae</taxon>
        <taxon>Candidatus Manganitrophus</taxon>
    </lineage>
</organism>
<dbReference type="EMBL" id="VTOW01000001">
    <property type="protein sequence ID" value="NKE70536.1"/>
    <property type="molecule type" value="Genomic_DNA"/>
</dbReference>
<dbReference type="SUPFAM" id="SSF143456">
    <property type="entry name" value="VC0467-like"/>
    <property type="match status" value="1"/>
</dbReference>
<feature type="signal peptide" evidence="2">
    <location>
        <begin position="1"/>
        <end position="21"/>
    </location>
</feature>
<keyword evidence="4" id="KW-1185">Reference proteome</keyword>
<feature type="chain" id="PRO_5030821518" evidence="2">
    <location>
        <begin position="22"/>
        <end position="232"/>
    </location>
</feature>
<protein>
    <submittedName>
        <fullName evidence="3">YqgE/AlgH family protein</fullName>
    </submittedName>
</protein>
<dbReference type="InterPro" id="IPR003774">
    <property type="entry name" value="AlgH-like"/>
</dbReference>
<dbReference type="GO" id="GO:0005829">
    <property type="term" value="C:cytosol"/>
    <property type="evidence" value="ECO:0007669"/>
    <property type="project" value="TreeGrafter"/>
</dbReference>
<dbReference type="PANTHER" id="PTHR30327:SF1">
    <property type="entry name" value="UPF0301 PROTEIN YQGE"/>
    <property type="match status" value="1"/>
</dbReference>
<dbReference type="Pfam" id="PF02622">
    <property type="entry name" value="DUF179"/>
    <property type="match status" value="1"/>
</dbReference>
<evidence type="ECO:0000256" key="2">
    <source>
        <dbReference type="SAM" id="SignalP"/>
    </source>
</evidence>
<evidence type="ECO:0000313" key="3">
    <source>
        <dbReference type="EMBL" id="NKE70536.1"/>
    </source>
</evidence>